<name>A0AAD9SBY0_PHOAM</name>
<feature type="compositionally biased region" description="Pro residues" evidence="1">
    <location>
        <begin position="170"/>
        <end position="184"/>
    </location>
</feature>
<proteinExistence type="predicted"/>
<protein>
    <submittedName>
        <fullName evidence="3">Uncharacterized protein</fullName>
    </submittedName>
</protein>
<reference evidence="3" key="1">
    <citation type="submission" date="2023-06" db="EMBL/GenBank/DDBJ databases">
        <authorList>
            <person name="Noh H."/>
        </authorList>
    </citation>
    <scope>NUCLEOTIDE SEQUENCE</scope>
    <source>
        <strain evidence="3">DUCC20226</strain>
    </source>
</reference>
<keyword evidence="2" id="KW-0472">Membrane</keyword>
<accession>A0AAD9SBY0</accession>
<feature type="region of interest" description="Disordered" evidence="1">
    <location>
        <begin position="102"/>
        <end position="203"/>
    </location>
</feature>
<feature type="transmembrane region" description="Helical" evidence="2">
    <location>
        <begin position="41"/>
        <end position="61"/>
    </location>
</feature>
<keyword evidence="2" id="KW-0812">Transmembrane</keyword>
<comment type="caution">
    <text evidence="3">The sequence shown here is derived from an EMBL/GenBank/DDBJ whole genome shotgun (WGS) entry which is preliminary data.</text>
</comment>
<evidence type="ECO:0000256" key="2">
    <source>
        <dbReference type="SAM" id="Phobius"/>
    </source>
</evidence>
<feature type="region of interest" description="Disordered" evidence="1">
    <location>
        <begin position="260"/>
        <end position="591"/>
    </location>
</feature>
<sequence length="774" mass="85170">MSPLTSRVNRVIKVACRDAASDDGKSCSNNAWSCLNTAGQFGVIFSIIIVVMTIAWVYWYTVIRPRQERIRESGEDIELDLGDGRTVVVSSGPYQRTVVFRRARSPTPPPPAYRPPTPGAGVIVPPGFATTTDSLPPSPRASHTQIWPPQAPPQRPQTPQNAPPQSMILIPPPPPPPPPRPSQPPDGGIYRQPTGTDSQVTHPPLKTMTLIEAAHYLQRAAKNEAHHGVGARQQVVRNSHVAAHRPPVNEDANMLAAVQPRAPAAPRHEDDSRGEEAERLQKLVDRIDKEEEEEREHRGAHGEASGIDKLPRLPGQPLRTAVPRAETGNAVAETSVQQQDPQRRQEGNEAYEIDNEESQTNRPKRHVTFQQPSLEVLESRIGRPSRRSQSPARIPNQEDLHHGESRVGRRRRTPSPDERIVERPVAPVLSSAESRIGRPQPPSPPKEHSLVHKRSHGFPGAGESRVGHHHGRKRRLTHPPETISPGAGSDYYNTHDTTHGGHPTIDDGFLLSIARSEGPPSSAGATCGTRSHASSESNDRRRRMGLTPSRFNRDRDQRADEGATPYLRSPSPEESDNDEQKKLSPKPSWGSRLASILPTIARLTTNNPVVREVADDIADEREEKELREDGRLEVRADSPLATGHKTTSKAFIAFSRLSAFQDPASGTTLVAHAPKALVMGHHGCQGEEPNTKVPSRDQYRGHRRRPSTIAEEPRNSLQLTLEHAAERLAEEAVGSDMDRARDPGGGLGGHADAMPGQHDQRRRRPRRSSRATES</sequence>
<feature type="compositionally biased region" description="Basic residues" evidence="1">
    <location>
        <begin position="467"/>
        <end position="477"/>
    </location>
</feature>
<feature type="compositionally biased region" description="Basic residues" evidence="1">
    <location>
        <begin position="760"/>
        <end position="774"/>
    </location>
</feature>
<keyword evidence="2" id="KW-1133">Transmembrane helix</keyword>
<dbReference type="Proteomes" id="UP001265746">
    <property type="component" value="Unassembled WGS sequence"/>
</dbReference>
<keyword evidence="4" id="KW-1185">Reference proteome</keyword>
<evidence type="ECO:0000313" key="4">
    <source>
        <dbReference type="Proteomes" id="UP001265746"/>
    </source>
</evidence>
<gene>
    <name evidence="3" type="ORF">N8I77_007399</name>
</gene>
<feature type="compositionally biased region" description="Polar residues" evidence="1">
    <location>
        <begin position="129"/>
        <end position="147"/>
    </location>
</feature>
<dbReference type="AlphaFoldDB" id="A0AAD9SBY0"/>
<evidence type="ECO:0000313" key="3">
    <source>
        <dbReference type="EMBL" id="KAK2604472.1"/>
    </source>
</evidence>
<feature type="compositionally biased region" description="Basic and acidic residues" evidence="1">
    <location>
        <begin position="551"/>
        <end position="561"/>
    </location>
</feature>
<feature type="compositionally biased region" description="Basic and acidic residues" evidence="1">
    <location>
        <begin position="723"/>
        <end position="742"/>
    </location>
</feature>
<feature type="compositionally biased region" description="Basic and acidic residues" evidence="1">
    <location>
        <begin position="396"/>
        <end position="407"/>
    </location>
</feature>
<feature type="compositionally biased region" description="Basic and acidic residues" evidence="1">
    <location>
        <begin position="266"/>
        <end position="301"/>
    </location>
</feature>
<feature type="compositionally biased region" description="Low complexity" evidence="1">
    <location>
        <begin position="157"/>
        <end position="169"/>
    </location>
</feature>
<feature type="region of interest" description="Disordered" evidence="1">
    <location>
        <begin position="682"/>
        <end position="774"/>
    </location>
</feature>
<dbReference type="EMBL" id="JAUJFL010000004">
    <property type="protein sequence ID" value="KAK2604472.1"/>
    <property type="molecule type" value="Genomic_DNA"/>
</dbReference>
<evidence type="ECO:0000256" key="1">
    <source>
        <dbReference type="SAM" id="MobiDB-lite"/>
    </source>
</evidence>
<feature type="compositionally biased region" description="Pro residues" evidence="1">
    <location>
        <begin position="106"/>
        <end position="118"/>
    </location>
</feature>
<organism evidence="3 4">
    <name type="scientific">Phomopsis amygdali</name>
    <name type="common">Fusicoccum amygdali</name>
    <dbReference type="NCBI Taxonomy" id="1214568"/>
    <lineage>
        <taxon>Eukaryota</taxon>
        <taxon>Fungi</taxon>
        <taxon>Dikarya</taxon>
        <taxon>Ascomycota</taxon>
        <taxon>Pezizomycotina</taxon>
        <taxon>Sordariomycetes</taxon>
        <taxon>Sordariomycetidae</taxon>
        <taxon>Diaporthales</taxon>
        <taxon>Diaporthaceae</taxon>
        <taxon>Diaporthe</taxon>
    </lineage>
</organism>